<sequence>MMLLVGKIWCGRNVTYKMKGGRPLEDGSHALLVLGGTQREEQPLLSEMILGSEDKNETIMEDIAIVGMGDDVLLKAIVDSTKETGIGHDSASLSKVHGKAFYASMVDKNYSKDGGSFSRFDYGDEVFVLDEDYVIDRSGPFPSIKFLEHVHEQIDSNMWDIVIVRLLGSRFVALEVTKDTTSDISKDGNGAHIRSEAFVDVPITDVLLRGKIMKPRYSSGRLNENNSGFYLRKAGENRVQTQPKTSDWSRDLSLKLGVLKPSVISKHSLANGLPRLDDTENGDVLIDKGSYPVDKQ</sequence>
<dbReference type="EMBL" id="JBBPBM010000548">
    <property type="protein sequence ID" value="KAK8494344.1"/>
    <property type="molecule type" value="Genomic_DNA"/>
</dbReference>
<accession>A0ABR2ALP9</accession>
<keyword evidence="2" id="KW-1185">Reference proteome</keyword>
<comment type="caution">
    <text evidence="1">The sequence shown here is derived from an EMBL/GenBank/DDBJ whole genome shotgun (WGS) entry which is preliminary data.</text>
</comment>
<gene>
    <name evidence="1" type="ORF">V6N12_044882</name>
</gene>
<organism evidence="1 2">
    <name type="scientific">Hibiscus sabdariffa</name>
    <name type="common">roselle</name>
    <dbReference type="NCBI Taxonomy" id="183260"/>
    <lineage>
        <taxon>Eukaryota</taxon>
        <taxon>Viridiplantae</taxon>
        <taxon>Streptophyta</taxon>
        <taxon>Embryophyta</taxon>
        <taxon>Tracheophyta</taxon>
        <taxon>Spermatophyta</taxon>
        <taxon>Magnoliopsida</taxon>
        <taxon>eudicotyledons</taxon>
        <taxon>Gunneridae</taxon>
        <taxon>Pentapetalae</taxon>
        <taxon>rosids</taxon>
        <taxon>malvids</taxon>
        <taxon>Malvales</taxon>
        <taxon>Malvaceae</taxon>
        <taxon>Malvoideae</taxon>
        <taxon>Hibiscus</taxon>
    </lineage>
</organism>
<proteinExistence type="predicted"/>
<evidence type="ECO:0000313" key="1">
    <source>
        <dbReference type="EMBL" id="KAK8494344.1"/>
    </source>
</evidence>
<name>A0ABR2ALP9_9ROSI</name>
<reference evidence="1 2" key="1">
    <citation type="journal article" date="2024" name="G3 (Bethesda)">
        <title>Genome assembly of Hibiscus sabdariffa L. provides insights into metabolisms of medicinal natural products.</title>
        <authorList>
            <person name="Kim T."/>
        </authorList>
    </citation>
    <scope>NUCLEOTIDE SEQUENCE [LARGE SCALE GENOMIC DNA]</scope>
    <source>
        <strain evidence="1">TK-2024</strain>
        <tissue evidence="1">Old leaves</tissue>
    </source>
</reference>
<protein>
    <submittedName>
        <fullName evidence="1">Uncharacterized protein</fullName>
    </submittedName>
</protein>
<dbReference type="Proteomes" id="UP001472677">
    <property type="component" value="Unassembled WGS sequence"/>
</dbReference>
<evidence type="ECO:0000313" key="2">
    <source>
        <dbReference type="Proteomes" id="UP001472677"/>
    </source>
</evidence>